<keyword evidence="9" id="KW-1133">Transmembrane helix</keyword>
<feature type="transmembrane region" description="Helical" evidence="9">
    <location>
        <begin position="918"/>
        <end position="938"/>
    </location>
</feature>
<protein>
    <recommendedName>
        <fullName evidence="2">chitin synthase</fullName>
        <ecNumber evidence="2">2.4.1.16</ecNumber>
    </recommendedName>
</protein>
<gene>
    <name evidence="10" type="ORF">SteCoe_1486</name>
</gene>
<dbReference type="GO" id="GO:0005886">
    <property type="term" value="C:plasma membrane"/>
    <property type="evidence" value="ECO:0007669"/>
    <property type="project" value="UniProtKB-SubCell"/>
</dbReference>
<feature type="transmembrane region" description="Helical" evidence="9">
    <location>
        <begin position="968"/>
        <end position="986"/>
    </location>
</feature>
<evidence type="ECO:0000256" key="1">
    <source>
        <dbReference type="ARBA" id="ARBA00004651"/>
    </source>
</evidence>
<keyword evidence="5" id="KW-0808">Transferase</keyword>
<sequence>MDYRANQAYENNFLPRSENWSIYNYSQIIENIDKRFLGLNEFSGQQVDYKVIVLKCSDGESDNISQGIMPLPLFPGSNDGNISDFIDQWKKEKNCEFLILISYQNESAEKFDDTLKSIINDIPNFLQSTNPNTKCNSENIGVVVIADGLEEFMKSFKSGTSIEDETFNKDFLYFSQFVNEEMIRLKYVELEIIENMLQTSKDIEEILKLIKNHQNICKMLMKLESANSRNTEKNGFFDPKNNSQVHKFLLKLMTIYKKYIEFIIDYEEYEDLIDSGLIDDLYVKEQLEKYSEYYSFFLKIFQSSKKAQERIMLFLKYRTYQTLIKQAWDNNIQNEVIKFLPHQNKVQNEIFIYIRNNITKVANESDINKLKYKLLKIGNINHNEHKDEILDLTFKIIDKAMKDALSIKNYLNDVSKMNSKDKQLIKGLTEKRDFAFLVGKRLKTINVNEFYDKFRNAKGLKIKIEEYNQRVCGGNLNKEIVKKTIRFLKSYKDCMEKFSDIFKDDQEKYKFTVLKNLQEKNIISENEEIGYCFSHRIDFAYKNNQGLQNLNTLNLIFCIKHASKRKLNTHRWFFKGFCNLIKPKFTMMIDVGTVLEDKGMFSLYEAMKEDNRLAGCCGEIMPKSLNPCNFYVNAQITEYKFLHIMDRALESSIGYISALPGTILAFRMSCLDSQKINRYFYSNFENDLSLSEANLHLAEGRLLCFDIMCESGKSNILRYVKGSKAKVDVPETIDELMAQRRRWNNGTWFSTMYTIKNCGEIDKSSHNCFRKCLFKLLMIYYAFVLVFNFVLVGAFYLAFAIGLKKFFEETSGNMEKLQTKSTAFIVFYMTLLMIILVGSFSVSPRMMRSCYKCISILFSLYTIGTIFLILYFIYLNNDFQNDGWKSSTSMSLIALSLVILIITIMLNCESICSISRGILYFVLLTGTYANIFTIYAICNIHDCSWGTRPDMKTDTEKKMDDRFKSKRANVVILWILVNGFFVYFSNSLSTYNSVATHYYLNSLAGFVYIIIFIKFIGAICYIFDEKCCNCCRKRVRIIQLVDIRNDE</sequence>
<dbReference type="Proteomes" id="UP000187209">
    <property type="component" value="Unassembled WGS sequence"/>
</dbReference>
<keyword evidence="11" id="KW-1185">Reference proteome</keyword>
<feature type="transmembrane region" description="Helical" evidence="9">
    <location>
        <begin position="778"/>
        <end position="801"/>
    </location>
</feature>
<feature type="transmembrane region" description="Helical" evidence="9">
    <location>
        <begin position="887"/>
        <end position="906"/>
    </location>
</feature>
<accession>A0A1R2D1I5</accession>
<dbReference type="EC" id="2.4.1.16" evidence="2"/>
<dbReference type="EMBL" id="MPUH01000016">
    <property type="protein sequence ID" value="OMJ95124.1"/>
    <property type="molecule type" value="Genomic_DNA"/>
</dbReference>
<proteinExistence type="predicted"/>
<dbReference type="GO" id="GO:0071555">
    <property type="term" value="P:cell wall organization"/>
    <property type="evidence" value="ECO:0007669"/>
    <property type="project" value="UniProtKB-KW"/>
</dbReference>
<evidence type="ECO:0000313" key="10">
    <source>
        <dbReference type="EMBL" id="OMJ95124.1"/>
    </source>
</evidence>
<dbReference type="InterPro" id="IPR004835">
    <property type="entry name" value="Chitin_synth"/>
</dbReference>
<dbReference type="Pfam" id="PF01644">
    <property type="entry name" value="Chitin_synth_1"/>
    <property type="match status" value="1"/>
</dbReference>
<evidence type="ECO:0000256" key="9">
    <source>
        <dbReference type="SAM" id="Phobius"/>
    </source>
</evidence>
<evidence type="ECO:0000256" key="2">
    <source>
        <dbReference type="ARBA" id="ARBA00012543"/>
    </source>
</evidence>
<dbReference type="AlphaFoldDB" id="A0A1R2D1I5"/>
<reference evidence="10 11" key="1">
    <citation type="submission" date="2016-11" db="EMBL/GenBank/DDBJ databases">
        <title>The macronuclear genome of Stentor coeruleus: a giant cell with tiny introns.</title>
        <authorList>
            <person name="Slabodnick M."/>
            <person name="Ruby J.G."/>
            <person name="Reiff S.B."/>
            <person name="Swart E.C."/>
            <person name="Gosai S."/>
            <person name="Prabakaran S."/>
            <person name="Witkowska E."/>
            <person name="Larue G.E."/>
            <person name="Fisher S."/>
            <person name="Freeman R.M."/>
            <person name="Gunawardena J."/>
            <person name="Chu W."/>
            <person name="Stover N.A."/>
            <person name="Gregory B.D."/>
            <person name="Nowacki M."/>
            <person name="Derisi J."/>
            <person name="Roy S.W."/>
            <person name="Marshall W.F."/>
            <person name="Sood P."/>
        </authorList>
    </citation>
    <scope>NUCLEOTIDE SEQUENCE [LARGE SCALE GENOMIC DNA]</scope>
    <source>
        <strain evidence="10">WM001</strain>
    </source>
</reference>
<evidence type="ECO:0000256" key="7">
    <source>
        <dbReference type="ARBA" id="ARBA00023136"/>
    </source>
</evidence>
<evidence type="ECO:0000256" key="4">
    <source>
        <dbReference type="ARBA" id="ARBA00022676"/>
    </source>
</evidence>
<name>A0A1R2D1I5_9CILI</name>
<keyword evidence="8" id="KW-0961">Cell wall biogenesis/degradation</keyword>
<comment type="caution">
    <text evidence="10">The sequence shown here is derived from an EMBL/GenBank/DDBJ whole genome shotgun (WGS) entry which is preliminary data.</text>
</comment>
<keyword evidence="4" id="KW-0328">Glycosyltransferase</keyword>
<keyword evidence="7 9" id="KW-0472">Membrane</keyword>
<organism evidence="10 11">
    <name type="scientific">Stentor coeruleus</name>
    <dbReference type="NCBI Taxonomy" id="5963"/>
    <lineage>
        <taxon>Eukaryota</taxon>
        <taxon>Sar</taxon>
        <taxon>Alveolata</taxon>
        <taxon>Ciliophora</taxon>
        <taxon>Postciliodesmatophora</taxon>
        <taxon>Heterotrichea</taxon>
        <taxon>Heterotrichida</taxon>
        <taxon>Stentoridae</taxon>
        <taxon>Stentor</taxon>
    </lineage>
</organism>
<dbReference type="OrthoDB" id="3352955at2759"/>
<feature type="transmembrane region" description="Helical" evidence="9">
    <location>
        <begin position="822"/>
        <end position="842"/>
    </location>
</feature>
<dbReference type="GO" id="GO:0006031">
    <property type="term" value="P:chitin biosynthetic process"/>
    <property type="evidence" value="ECO:0007669"/>
    <property type="project" value="TreeGrafter"/>
</dbReference>
<feature type="transmembrane region" description="Helical" evidence="9">
    <location>
        <begin position="854"/>
        <end position="875"/>
    </location>
</feature>
<evidence type="ECO:0000256" key="8">
    <source>
        <dbReference type="ARBA" id="ARBA00023316"/>
    </source>
</evidence>
<comment type="subcellular location">
    <subcellularLocation>
        <location evidence="1">Cell membrane</location>
        <topology evidence="1">Multi-pass membrane protein</topology>
    </subcellularLocation>
</comment>
<feature type="transmembrane region" description="Helical" evidence="9">
    <location>
        <begin position="998"/>
        <end position="1023"/>
    </location>
</feature>
<evidence type="ECO:0000256" key="3">
    <source>
        <dbReference type="ARBA" id="ARBA00022475"/>
    </source>
</evidence>
<dbReference type="PANTHER" id="PTHR22914">
    <property type="entry name" value="CHITIN SYNTHASE"/>
    <property type="match status" value="1"/>
</dbReference>
<evidence type="ECO:0000256" key="6">
    <source>
        <dbReference type="ARBA" id="ARBA00022692"/>
    </source>
</evidence>
<evidence type="ECO:0000256" key="5">
    <source>
        <dbReference type="ARBA" id="ARBA00022679"/>
    </source>
</evidence>
<dbReference type="GO" id="GO:0004100">
    <property type="term" value="F:chitin synthase activity"/>
    <property type="evidence" value="ECO:0007669"/>
    <property type="project" value="UniProtKB-EC"/>
</dbReference>
<evidence type="ECO:0000313" key="11">
    <source>
        <dbReference type="Proteomes" id="UP000187209"/>
    </source>
</evidence>
<keyword evidence="6 9" id="KW-0812">Transmembrane</keyword>
<keyword evidence="3" id="KW-1003">Cell membrane</keyword>
<dbReference type="PANTHER" id="PTHR22914:SF9">
    <property type="entry name" value="CHITIN SYNTHASE 1"/>
    <property type="match status" value="1"/>
</dbReference>